<proteinExistence type="predicted"/>
<evidence type="ECO:0000313" key="4">
    <source>
        <dbReference type="Proteomes" id="UP000605568"/>
    </source>
</evidence>
<dbReference type="NCBIfam" id="TIGR04222">
    <property type="entry name" value="near_uncomplex"/>
    <property type="match status" value="1"/>
</dbReference>
<evidence type="ECO:0000313" key="3">
    <source>
        <dbReference type="EMBL" id="GHH63623.1"/>
    </source>
</evidence>
<keyword evidence="2" id="KW-1133">Transmembrane helix</keyword>
<comment type="caution">
    <text evidence="3">The sequence shown here is derived from an EMBL/GenBank/DDBJ whole genome shotgun (WGS) entry which is preliminary data.</text>
</comment>
<dbReference type="InterPro" id="IPR026467">
    <property type="entry name" value="Ser/Gly_Cys_C_dom"/>
</dbReference>
<reference evidence="4" key="1">
    <citation type="journal article" date="2019" name="Int. J. Syst. Evol. Microbiol.">
        <title>The Global Catalogue of Microorganisms (GCM) 10K type strain sequencing project: providing services to taxonomists for standard genome sequencing and annotation.</title>
        <authorList>
            <consortium name="The Broad Institute Genomics Platform"/>
            <consortium name="The Broad Institute Genome Sequencing Center for Infectious Disease"/>
            <person name="Wu L."/>
            <person name="Ma J."/>
        </authorList>
    </citation>
    <scope>NUCLEOTIDE SEQUENCE [LARGE SCALE GENOMIC DNA]</scope>
    <source>
        <strain evidence="4">CGMCC 4.7367</strain>
    </source>
</reference>
<evidence type="ECO:0008006" key="5">
    <source>
        <dbReference type="Google" id="ProtNLM"/>
    </source>
</evidence>
<feature type="region of interest" description="Disordered" evidence="1">
    <location>
        <begin position="229"/>
        <end position="257"/>
    </location>
</feature>
<feature type="compositionally biased region" description="Low complexity" evidence="1">
    <location>
        <begin position="231"/>
        <end position="240"/>
    </location>
</feature>
<name>A0ABQ3MYI7_9PSEU</name>
<organism evidence="3 4">
    <name type="scientific">Lentzea cavernae</name>
    <dbReference type="NCBI Taxonomy" id="2020703"/>
    <lineage>
        <taxon>Bacteria</taxon>
        <taxon>Bacillati</taxon>
        <taxon>Actinomycetota</taxon>
        <taxon>Actinomycetes</taxon>
        <taxon>Pseudonocardiales</taxon>
        <taxon>Pseudonocardiaceae</taxon>
        <taxon>Lentzea</taxon>
    </lineage>
</organism>
<keyword evidence="4" id="KW-1185">Reference proteome</keyword>
<protein>
    <recommendedName>
        <fullName evidence="5">TIGR04222 domain-containing protein</fullName>
    </recommendedName>
</protein>
<sequence length="257" mass="25973">MATPTTARGTRLSPEEIGFLTAGPGRAAEAALARLLDAGLIRVSRDGLVSAVHQNGHGATTPIEARILTQLRKPVPFSAVVRNTANSAEMRALQQDLRGRRLTRSPRPRLGAWWVFLVIGSFLALAAITEPWLLIGTAGFLVFAWWSFGAKPLTRAGRAALEGVTTSDRVLAVALEGFRGKISGRPVADLFGLPQNVVGKLPRKKKRAAGSAAASSGGCGSCGSGCGGSSCGSSSSCSGGSSCGGGGGGCGGGGGGD</sequence>
<dbReference type="Proteomes" id="UP000605568">
    <property type="component" value="Unassembled WGS sequence"/>
</dbReference>
<gene>
    <name evidence="3" type="ORF">GCM10017774_93000</name>
</gene>
<feature type="transmembrane region" description="Helical" evidence="2">
    <location>
        <begin position="132"/>
        <end position="148"/>
    </location>
</feature>
<evidence type="ECO:0000256" key="2">
    <source>
        <dbReference type="SAM" id="Phobius"/>
    </source>
</evidence>
<keyword evidence="2" id="KW-0812">Transmembrane</keyword>
<dbReference type="RefSeq" id="WP_191305854.1">
    <property type="nucleotide sequence ID" value="NZ_BNAR01000032.1"/>
</dbReference>
<feature type="transmembrane region" description="Helical" evidence="2">
    <location>
        <begin position="110"/>
        <end position="126"/>
    </location>
</feature>
<evidence type="ECO:0000256" key="1">
    <source>
        <dbReference type="SAM" id="MobiDB-lite"/>
    </source>
</evidence>
<dbReference type="EMBL" id="BNAR01000032">
    <property type="protein sequence ID" value="GHH63623.1"/>
    <property type="molecule type" value="Genomic_DNA"/>
</dbReference>
<feature type="compositionally biased region" description="Gly residues" evidence="1">
    <location>
        <begin position="241"/>
        <end position="257"/>
    </location>
</feature>
<accession>A0ABQ3MYI7</accession>
<keyword evidence="2" id="KW-0472">Membrane</keyword>